<evidence type="ECO:0000313" key="12">
    <source>
        <dbReference type="EMBL" id="CKR71409.1"/>
    </source>
</evidence>
<evidence type="ECO:0000313" key="25">
    <source>
        <dbReference type="Proteomes" id="UP000046947"/>
    </source>
</evidence>
<dbReference type="Pfam" id="PF01850">
    <property type="entry name" value="PIN"/>
    <property type="match status" value="1"/>
</dbReference>
<dbReference type="EMBL" id="LWDQ01000001">
    <property type="protein sequence ID" value="OMH59659.1"/>
    <property type="molecule type" value="Genomic_DNA"/>
</dbReference>
<dbReference type="Proteomes" id="UP000671119">
    <property type="component" value="Unassembled WGS sequence"/>
</dbReference>
<evidence type="ECO:0000313" key="22">
    <source>
        <dbReference type="Proteomes" id="UP000039217"/>
    </source>
</evidence>
<dbReference type="EMBL" id="CP024614">
    <property type="protein sequence ID" value="AUS50839.1"/>
    <property type="molecule type" value="Genomic_DNA"/>
</dbReference>
<reference evidence="21 34" key="8">
    <citation type="submission" date="2018-08" db="EMBL/GenBank/DDBJ databases">
        <authorList>
            <person name="Fokvardsen B D."/>
            <person name="Norman A."/>
        </authorList>
    </citation>
    <scope>NUCLEOTIDE SEQUENCE [LARGE SCALE GENOMIC DNA]</scope>
    <source>
        <strain evidence="21 34">DKC2</strain>
    </source>
</reference>
<evidence type="ECO:0000313" key="19">
    <source>
        <dbReference type="EMBL" id="OMH59659.1"/>
    </source>
</evidence>
<evidence type="ECO:0000313" key="11">
    <source>
        <dbReference type="EMBL" id="CFR92014.1"/>
    </source>
</evidence>
<evidence type="ECO:0000313" key="14">
    <source>
        <dbReference type="EMBL" id="CKS62525.1"/>
    </source>
</evidence>
<accession>A0A045JSL3</accession>
<dbReference type="EMBL" id="COPH01000013">
    <property type="protein sequence ID" value="CLW13474.1"/>
    <property type="molecule type" value="Genomic_DNA"/>
</dbReference>
<comment type="cofactor">
    <cofactor evidence="1">
        <name>Mg(2+)</name>
        <dbReference type="ChEBI" id="CHEBI:18420"/>
    </cofactor>
</comment>
<evidence type="ECO:0000313" key="33">
    <source>
        <dbReference type="Proteomes" id="UP000256381"/>
    </source>
</evidence>
<dbReference type="EMBL" id="CFOE01000667">
    <property type="protein sequence ID" value="CFE44531.1"/>
    <property type="molecule type" value="Genomic_DNA"/>
</dbReference>
<feature type="domain" description="PIN" evidence="7">
    <location>
        <begin position="1"/>
        <end position="52"/>
    </location>
</feature>
<organism evidence="19 31">
    <name type="scientific">Mycobacterium tuberculosis</name>
    <dbReference type="NCBI Taxonomy" id="1773"/>
    <lineage>
        <taxon>Bacteria</taxon>
        <taxon>Bacillati</taxon>
        <taxon>Actinomycetota</taxon>
        <taxon>Actinomycetes</taxon>
        <taxon>Mycobacteriales</taxon>
        <taxon>Mycobacteriaceae</taxon>
        <taxon>Mycobacterium</taxon>
        <taxon>Mycobacterium tuberculosis complex</taxon>
    </lineage>
</organism>
<evidence type="ECO:0000313" key="23">
    <source>
        <dbReference type="Proteomes" id="UP000045842"/>
    </source>
</evidence>
<evidence type="ECO:0000313" key="8">
    <source>
        <dbReference type="EMBL" id="AUS50839.1"/>
    </source>
</evidence>
<dbReference type="EC" id="3.1.-.-" evidence="9 19"/>
<gene>
    <name evidence="8" type="primary">vapC34</name>
    <name evidence="19" type="ORF">A4S10_01830</name>
    <name evidence="8" type="ORF">CAB90_01941</name>
    <name evidence="21" type="ORF">DKC2_1842</name>
    <name evidence="20" type="ORF">DSJ38_00360</name>
    <name evidence="11" type="ORF">ERS007657_02957</name>
    <name evidence="16" type="ORF">ERS007661_04632</name>
    <name evidence="17" type="ORF">ERS007679_01692</name>
    <name evidence="9" type="ORF">ERS007681_03651</name>
    <name evidence="10" type="ORF">ERS007688_01240</name>
    <name evidence="12" type="ORF">ERS027646_00493</name>
    <name evidence="13" type="ORF">ERS027659_02445</name>
    <name evidence="14" type="ORF">ERS027661_03334</name>
    <name evidence="15" type="ORF">ERS094118_01959</name>
    <name evidence="18" type="ORF">J8J21_03790</name>
</gene>
<evidence type="ECO:0000313" key="34">
    <source>
        <dbReference type="Proteomes" id="UP000300237"/>
    </source>
</evidence>
<evidence type="ECO:0000256" key="6">
    <source>
        <dbReference type="ARBA" id="ARBA00022842"/>
    </source>
</evidence>
<evidence type="ECO:0000256" key="1">
    <source>
        <dbReference type="ARBA" id="ARBA00001946"/>
    </source>
</evidence>
<evidence type="ECO:0000313" key="35">
    <source>
        <dbReference type="Proteomes" id="UP000671119"/>
    </source>
</evidence>
<dbReference type="Proteomes" id="UP000050139">
    <property type="component" value="Unassembled WGS sequence"/>
</dbReference>
<dbReference type="Proteomes" id="UP000050164">
    <property type="component" value="Unassembled WGS sequence"/>
</dbReference>
<dbReference type="Proteomes" id="UP000236349">
    <property type="component" value="Chromosome"/>
</dbReference>
<evidence type="ECO:0000313" key="15">
    <source>
        <dbReference type="EMBL" id="CLW13474.1"/>
    </source>
</evidence>
<dbReference type="SUPFAM" id="SSF88723">
    <property type="entry name" value="PIN domain-like"/>
    <property type="match status" value="1"/>
</dbReference>
<keyword evidence="4" id="KW-0479">Metal-binding</keyword>
<evidence type="ECO:0000313" key="10">
    <source>
        <dbReference type="EMBL" id="CFE48830.1"/>
    </source>
</evidence>
<evidence type="ECO:0000313" key="21">
    <source>
        <dbReference type="EMBL" id="VCU50005.1"/>
    </source>
</evidence>
<evidence type="ECO:0000313" key="26">
    <source>
        <dbReference type="Proteomes" id="UP000048289"/>
    </source>
</evidence>
<dbReference type="Proteomes" id="UP000046680">
    <property type="component" value="Unassembled WGS sequence"/>
</dbReference>
<dbReference type="EMBL" id="CNGE01000050">
    <property type="protein sequence ID" value="CKR71409.1"/>
    <property type="molecule type" value="Genomic_DNA"/>
</dbReference>
<reference evidence="19 31" key="5">
    <citation type="submission" date="2017-02" db="EMBL/GenBank/DDBJ databases">
        <title>Protein polymorphisms may explain contrasting epidemiological fitness of two variants of a multidrug-resistant Mycobacterium tuberculosis strain.</title>
        <authorList>
            <person name="Bigi M.M."/>
            <person name="Lopez B."/>
            <person name="Blanco F.C."/>
            <person name="Sasiain M.C."/>
            <person name="De La Barrera S."/>
            <person name="Ritacco V."/>
            <person name="Bigi F."/>
            <person name="Soria M.A."/>
        </authorList>
    </citation>
    <scope>NUCLEOTIDE SEQUENCE [LARGE SCALE GENOMIC DNA]</scope>
    <source>
        <strain evidence="19 31">6548</strain>
    </source>
</reference>
<dbReference type="GO" id="GO:0004518">
    <property type="term" value="F:nuclease activity"/>
    <property type="evidence" value="ECO:0007669"/>
    <property type="project" value="UniProtKB-KW"/>
</dbReference>
<dbReference type="Proteomes" id="UP000300237">
    <property type="component" value="Chromosome"/>
</dbReference>
<reference evidence="20 33" key="4">
    <citation type="journal article" date="2017" name="N. Engl. J. Med.">
        <title>Transmission of Extensively Drug-Resistant Tuberculosis in South Africa.</title>
        <authorList>
            <person name="Shah N.S."/>
            <person name="Auld S.C."/>
            <person name="Brust J.C."/>
            <person name="Mathema B."/>
            <person name="Ismail N."/>
            <person name="Moodley P."/>
            <person name="Mlisana K."/>
            <person name="Allana S."/>
            <person name="Campbell A."/>
            <person name="Mthiyane T."/>
            <person name="Morris N."/>
            <person name="Mpangase P."/>
            <person name="van der Meulen H."/>
            <person name="Omar S.V."/>
            <person name="Brown T.S."/>
            <person name="Narechania A."/>
            <person name="Shaskina E."/>
            <person name="Kapwata T."/>
            <person name="Kreiswirth B."/>
            <person name="Gandhi N.R."/>
        </authorList>
    </citation>
    <scope>NUCLEOTIDE SEQUENCE [LARGE SCALE GENOMIC DNA]</scope>
    <source>
        <strain evidence="20 33">32301_S10</strain>
    </source>
</reference>
<dbReference type="Proteomes" id="UP000046947">
    <property type="component" value="Unassembled WGS sequence"/>
</dbReference>
<evidence type="ECO:0000313" key="16">
    <source>
        <dbReference type="EMBL" id="CNX45072.1"/>
    </source>
</evidence>
<dbReference type="Proteomes" id="UP000045842">
    <property type="component" value="Unassembled WGS sequence"/>
</dbReference>
<evidence type="ECO:0000256" key="3">
    <source>
        <dbReference type="ARBA" id="ARBA00022722"/>
    </source>
</evidence>
<evidence type="ECO:0000259" key="7">
    <source>
        <dbReference type="Pfam" id="PF01850"/>
    </source>
</evidence>
<evidence type="ECO:0000313" key="28">
    <source>
        <dbReference type="Proteomes" id="UP000049023"/>
    </source>
</evidence>
<dbReference type="EMBL" id="CNFU01000849">
    <property type="protein sequence ID" value="CKS62525.1"/>
    <property type="molecule type" value="Genomic_DNA"/>
</dbReference>
<reference evidence="20" key="7">
    <citation type="submission" date="2018-07" db="EMBL/GenBank/DDBJ databases">
        <authorList>
            <person name="Shah S."/>
            <person name="Brown T."/>
            <person name="Auld S."/>
            <person name="Bratton K."/>
            <person name="Narechania A."/>
            <person name="Mathema B."/>
            <person name="Gandhi N."/>
        </authorList>
    </citation>
    <scope>NUCLEOTIDE SEQUENCE</scope>
    <source>
        <strain evidence="20">32301_S10</strain>
    </source>
</reference>
<evidence type="ECO:0000256" key="2">
    <source>
        <dbReference type="ARBA" id="ARBA00022649"/>
    </source>
</evidence>
<keyword evidence="2" id="KW-1277">Toxin-antitoxin system</keyword>
<dbReference type="EMBL" id="CQQC01003109">
    <property type="protein sequence ID" value="CNX45072.1"/>
    <property type="molecule type" value="Genomic_DNA"/>
</dbReference>
<proteinExistence type="predicted"/>
<evidence type="ECO:0000313" key="24">
    <source>
        <dbReference type="Proteomes" id="UP000046680"/>
    </source>
</evidence>
<evidence type="ECO:0000313" key="20">
    <source>
        <dbReference type="EMBL" id="REQ57642.1"/>
    </source>
</evidence>
<reference evidence="22 23" key="1">
    <citation type="submission" date="2015-03" db="EMBL/GenBank/DDBJ databases">
        <authorList>
            <consortium name="Pathogen Informatics"/>
        </authorList>
    </citation>
    <scope>NUCLEOTIDE SEQUENCE [LARGE SCALE GENOMIC DNA]</scope>
    <source>
        <strain evidence="12 27">Bir 172</strain>
        <strain evidence="13 30">Bir 185</strain>
        <strain evidence="14 28">Bir 187</strain>
        <strain evidence="11 24">C09601061</strain>
        <strain evidence="16 22">D00501624</strain>
        <strain evidence="17 23">G09801536</strain>
        <strain evidence="9 26">G09901357</strain>
        <strain evidence="10 25">H09601792</strain>
    </source>
</reference>
<evidence type="ECO:0000256" key="5">
    <source>
        <dbReference type="ARBA" id="ARBA00022801"/>
    </source>
</evidence>
<dbReference type="Proteomes" id="UP000189452">
    <property type="component" value="Chromosome"/>
</dbReference>
<dbReference type="EMBL" id="CSAD01000192">
    <property type="protein sequence ID" value="COV36355.1"/>
    <property type="molecule type" value="Genomic_DNA"/>
</dbReference>
<reference evidence="19 31" key="3">
    <citation type="submission" date="2016-04" db="EMBL/GenBank/DDBJ databases">
        <authorList>
            <person name="Bigi M."/>
            <person name="Bigi F."/>
            <person name="Soria M.A."/>
        </authorList>
    </citation>
    <scope>NUCLEOTIDE SEQUENCE [LARGE SCALE GENOMIC DNA]</scope>
    <source>
        <strain evidence="19 31">6548</strain>
    </source>
</reference>
<dbReference type="EMBL" id="QTBD01000004">
    <property type="protein sequence ID" value="REQ57642.1"/>
    <property type="molecule type" value="Genomic_DNA"/>
</dbReference>
<reference evidence="15 29" key="2">
    <citation type="submission" date="2015-03" db="EMBL/GenBank/DDBJ databases">
        <authorList>
            <consortium name="Pathogen Informatics"/>
            <person name="Murphy D."/>
        </authorList>
    </citation>
    <scope>NUCLEOTIDE SEQUENCE [LARGE SCALE GENOMIC DNA]</scope>
    <source>
        <strain evidence="15 29">0268S</strain>
    </source>
</reference>
<dbReference type="Proteomes" id="UP000256381">
    <property type="component" value="Unassembled WGS sequence"/>
</dbReference>
<dbReference type="Gene3D" id="3.40.50.1010">
    <property type="entry name" value="5'-nuclease"/>
    <property type="match status" value="1"/>
</dbReference>
<dbReference type="InterPro" id="IPR002716">
    <property type="entry name" value="PIN_dom"/>
</dbReference>
<evidence type="ECO:0000256" key="4">
    <source>
        <dbReference type="ARBA" id="ARBA00022723"/>
    </source>
</evidence>
<dbReference type="RefSeq" id="WP_003898996.1">
    <property type="nucleotide sequence ID" value="NZ_AP017901.1"/>
</dbReference>
<reference evidence="18 35" key="9">
    <citation type="submission" date="2021-03" db="EMBL/GenBank/DDBJ databases">
        <title>Whole Genome Sequencing of Mycobacterium tuberculosis clinical isolates from Arunachal Pradesh, India.</title>
        <authorList>
            <person name="Singh S."/>
            <person name="Mudliar S.R."/>
            <person name="Kulsum U."/>
            <person name="Rufai S.B."/>
            <person name="Singh P.K."/>
            <person name="Umpo M."/>
            <person name="Nyori M."/>
        </authorList>
    </citation>
    <scope>NUCLEOTIDE SEQUENCE [LARGE SCALE GENOMIC DNA]</scope>
    <source>
        <strain evidence="18 35">OMICS/BPL/0142/20/SP</strain>
    </source>
</reference>
<keyword evidence="5 19" id="KW-0378">Hydrolase</keyword>
<name>A0A045JSL3_MYCTX</name>
<dbReference type="EMBL" id="LR027516">
    <property type="protein sequence ID" value="VCU50005.1"/>
    <property type="molecule type" value="Genomic_DNA"/>
</dbReference>
<evidence type="ECO:0000313" key="13">
    <source>
        <dbReference type="EMBL" id="CKR96121.1"/>
    </source>
</evidence>
<dbReference type="Proteomes" id="UP000048289">
    <property type="component" value="Unassembled WGS sequence"/>
</dbReference>
<dbReference type="CDD" id="cd09871">
    <property type="entry name" value="PIN_MtVapC28-VapC30-like"/>
    <property type="match status" value="1"/>
</dbReference>
<dbReference type="Proteomes" id="UP000039217">
    <property type="component" value="Unassembled WGS sequence"/>
</dbReference>
<dbReference type="Proteomes" id="UP000049023">
    <property type="component" value="Unassembled WGS sequence"/>
</dbReference>
<evidence type="ECO:0000313" key="17">
    <source>
        <dbReference type="EMBL" id="COV36355.1"/>
    </source>
</evidence>
<evidence type="ECO:0000313" key="18">
    <source>
        <dbReference type="EMBL" id="MBP0682257.1"/>
    </source>
</evidence>
<dbReference type="InterPro" id="IPR029060">
    <property type="entry name" value="PIN-like_dom_sf"/>
</dbReference>
<dbReference type="Proteomes" id="UP000048948">
    <property type="component" value="Unassembled WGS sequence"/>
</dbReference>
<dbReference type="EMBL" id="CFOH01000150">
    <property type="protein sequence ID" value="CFE48830.1"/>
    <property type="molecule type" value="Genomic_DNA"/>
</dbReference>
<evidence type="ECO:0000313" key="29">
    <source>
        <dbReference type="Proteomes" id="UP000050139"/>
    </source>
</evidence>
<evidence type="ECO:0000313" key="30">
    <source>
        <dbReference type="Proteomes" id="UP000050164"/>
    </source>
</evidence>
<dbReference type="GeneID" id="45425714"/>
<dbReference type="EMBL" id="CNFT01000582">
    <property type="protein sequence ID" value="CKR96121.1"/>
    <property type="molecule type" value="Genomic_DNA"/>
</dbReference>
<reference evidence="8 32" key="6">
    <citation type="submission" date="2017-10" db="EMBL/GenBank/DDBJ databases">
        <title>Clinical isolate obtained from a human patient with meningeal tuberculosis in michoacan, Mexico.</title>
        <authorList>
            <person name="Guillen-Nepita A.L."/>
            <person name="Negrete-Paz A.M."/>
            <person name="Vazquez-Marrufo G."/>
            <person name="Cruz-Hernandez A."/>
            <person name="Fresia P."/>
            <person name="Naya H."/>
            <person name="Vazquez-Garciduenas M.S."/>
        </authorList>
    </citation>
    <scope>NUCLEOTIDE SEQUENCE [LARGE SCALE GENOMIC DNA]</scope>
    <source>
        <strain evidence="32">Beijing/MYC004</strain>
        <strain evidence="8">MYC004</strain>
    </source>
</reference>
<keyword evidence="3" id="KW-0540">Nuclease</keyword>
<dbReference type="EMBL" id="CGCX01001281">
    <property type="protein sequence ID" value="CFR92014.1"/>
    <property type="molecule type" value="Genomic_DNA"/>
</dbReference>
<dbReference type="AlphaFoldDB" id="A0A045JSL3"/>
<protein>
    <submittedName>
        <fullName evidence="9">Conserved protein of uncharacterized function, possible toxin</fullName>
    </submittedName>
    <submittedName>
        <fullName evidence="19">Ribonuclease VapC30</fullName>
        <ecNumber evidence="9 19">3.1.-.-</ecNumber>
    </submittedName>
    <submittedName>
        <fullName evidence="8">Ribonuclease VapC34</fullName>
    </submittedName>
    <submittedName>
        <fullName evidence="21">Toxin VapC34. Contains PIN domain</fullName>
    </submittedName>
    <submittedName>
        <fullName evidence="18">Type II toxin-antitoxin system VapC family toxin</fullName>
    </submittedName>
</protein>
<dbReference type="SMR" id="A0A045JSL3"/>
<evidence type="ECO:0000313" key="32">
    <source>
        <dbReference type="Proteomes" id="UP000236349"/>
    </source>
</evidence>
<dbReference type="EMBL" id="JAGIZI010000004">
    <property type="protein sequence ID" value="MBP0682257.1"/>
    <property type="molecule type" value="Genomic_DNA"/>
</dbReference>
<evidence type="ECO:0000313" key="9">
    <source>
        <dbReference type="EMBL" id="CFE44531.1"/>
    </source>
</evidence>
<keyword evidence="6" id="KW-0460">Magnesium</keyword>
<sequence length="82" mass="8884">MVIDTSALVAMLNDEPEAQRFEIAVAADHVWLMSTASYPEMATVIETRFGEPGGREPKVSGQPLLYKGDDFACIDIRAVLAG</sequence>
<dbReference type="GO" id="GO:0046872">
    <property type="term" value="F:metal ion binding"/>
    <property type="evidence" value="ECO:0007669"/>
    <property type="project" value="UniProtKB-KW"/>
</dbReference>
<evidence type="ECO:0000313" key="31">
    <source>
        <dbReference type="Proteomes" id="UP000189452"/>
    </source>
</evidence>
<dbReference type="GO" id="GO:0016787">
    <property type="term" value="F:hydrolase activity"/>
    <property type="evidence" value="ECO:0007669"/>
    <property type="project" value="UniProtKB-KW"/>
</dbReference>
<evidence type="ECO:0000313" key="27">
    <source>
        <dbReference type="Proteomes" id="UP000048948"/>
    </source>
</evidence>